<protein>
    <submittedName>
        <fullName evidence="6">DNA methylase</fullName>
    </submittedName>
</protein>
<feature type="coiled-coil region" evidence="4">
    <location>
        <begin position="54"/>
        <end position="108"/>
    </location>
</feature>
<dbReference type="GO" id="GO:0032259">
    <property type="term" value="P:methylation"/>
    <property type="evidence" value="ECO:0007669"/>
    <property type="project" value="UniProtKB-KW"/>
</dbReference>
<dbReference type="Proteomes" id="UP000027441">
    <property type="component" value="Unassembled WGS sequence"/>
</dbReference>
<evidence type="ECO:0000256" key="2">
    <source>
        <dbReference type="ARBA" id="ARBA00022603"/>
    </source>
</evidence>
<dbReference type="AlphaFoldDB" id="A0A836YXZ8"/>
<comment type="caution">
    <text evidence="6">The sequence shown here is derived from an EMBL/GenBank/DDBJ whole genome shotgun (WGS) entry which is preliminary data.</text>
</comment>
<dbReference type="EMBL" id="JDSN01000104">
    <property type="protein sequence ID" value="KDB45226.1"/>
    <property type="molecule type" value="Genomic_DNA"/>
</dbReference>
<dbReference type="SUPFAM" id="SSF53335">
    <property type="entry name" value="S-adenosyl-L-methionine-dependent methyltransferases"/>
    <property type="match status" value="1"/>
</dbReference>
<sequence length="1080" mass="124693">MSQLIELTHKLKEIFQINRADLDFGIYRILNTRSQEIEQYLSQTLPQKVKQALGDNQSEQIAGWQAELEQAKKQAQELGIDPNQSPKVQELQSKIEQAKKGSADHETAVYRHLLTFFSRYYEEGDFISQRRYKGDTYAVPYSGEEVLLHWANKDQYYTKSGENFSNYRFSLNDGRTVFFRLNSADIAKDNRKDNDAKRLFTLATAQTIERENEDGETEIIEIQPISQSEDGKTLTILFDYKPFEKSAKQEKILEQDLATLQAHDLLQTKWIALAERCPTEKNPNRTLLEKHLSDYTQKNSADYFIHKDLGGFLRRELDFYIKNEVMNLDDVQNISHFAPLEANLRLIQTLRSIALELIAFLAQLENFQKKLWLKKKFVAGHHYLITLNHILQLEQAGRFIEEIANNSKQLAQWQSLFNLPSADAQAFLNAQKANNAGGGKTPLNSNGYDDLQHLVVDTSLFSATFQSALISTLSRSLGDFDSHINGTLIHSDNFQALNLLQARYREQVKCIYIDPPYNTNASPIAYKNGYKDGSWLSLIYDRYLKSKNLLNEQGISITAIDDIELRYLYCLKDDIFGKNNYIGTITTVCNPQGRVSNKMSKTSEFHLFYSKNLEAYSYELRVDKLDLENIKDTPLKRTGTNSRREDRPLRYFPIFYKDSELSLPTLDEYQNIYDRENKKFDDSFVSFLVAKYQRDGFEVILPLKDDGSKLVWQREFPRVQKEIKTYIYKNGNVYTPKFENEIPRTSWVSSYYANPEYGTELVKEILGIDYLTSIKHDISLNTAKSIYTVKQMVKSNNSLLTLDYFAGSGTTAHAVINLNREDKGNRQYILVEQGEYFDTVLKPRVQKVIYSKAWKDGKPVAEDGAENLQGVPQIVKVLKLESYEDTLNNLELRRSDLFDHLPENAQQDYLLNYMLNIDSRGSLLNISHFEKPFDYGLNISTTSAGAYEWQKVDLVETFNYLIGARLVSIDDQRVKRGYVAIDCQLPNQSGDDKTLIIWRDCEQWHYENLYAEKEFSHNFQDSKTTLFGKMNFNPKNTDYAQVYINGDHTLETVWDGEQSGSLKIVSIEDAFLSLMFEGDA</sequence>
<dbReference type="PRINTS" id="PR00508">
    <property type="entry name" value="S21N4MTFRASE"/>
</dbReference>
<keyword evidence="3" id="KW-0808">Transferase</keyword>
<evidence type="ECO:0000256" key="1">
    <source>
        <dbReference type="ARBA" id="ARBA00006594"/>
    </source>
</evidence>
<accession>A0A836YXZ8</accession>
<dbReference type="InterPro" id="IPR029063">
    <property type="entry name" value="SAM-dependent_MTases_sf"/>
</dbReference>
<feature type="domain" description="DNA methylase N-4/N-6" evidence="5">
    <location>
        <begin position="508"/>
        <end position="836"/>
    </location>
</feature>
<evidence type="ECO:0000313" key="6">
    <source>
        <dbReference type="EMBL" id="KDB45226.1"/>
    </source>
</evidence>
<dbReference type="InterPro" id="IPR002052">
    <property type="entry name" value="DNA_methylase_N6_adenine_CS"/>
</dbReference>
<dbReference type="GO" id="GO:0008170">
    <property type="term" value="F:N-methyltransferase activity"/>
    <property type="evidence" value="ECO:0007669"/>
    <property type="project" value="InterPro"/>
</dbReference>
<keyword evidence="4" id="KW-0175">Coiled coil</keyword>
<evidence type="ECO:0000313" key="7">
    <source>
        <dbReference type="Proteomes" id="UP000027441"/>
    </source>
</evidence>
<dbReference type="Pfam" id="PF01555">
    <property type="entry name" value="N6_N4_Mtase"/>
    <property type="match status" value="1"/>
</dbReference>
<keyword evidence="2 6" id="KW-0489">Methyltransferase</keyword>
<dbReference type="GO" id="GO:0003677">
    <property type="term" value="F:DNA binding"/>
    <property type="evidence" value="ECO:0007669"/>
    <property type="project" value="InterPro"/>
</dbReference>
<name>A0A836YXZ8_GLAPU</name>
<gene>
    <name evidence="6" type="ORF">HPS9_08400</name>
</gene>
<dbReference type="InterPro" id="IPR001091">
    <property type="entry name" value="RM_Methyltransferase"/>
</dbReference>
<evidence type="ECO:0000256" key="3">
    <source>
        <dbReference type="ARBA" id="ARBA00022679"/>
    </source>
</evidence>
<proteinExistence type="inferred from homology"/>
<dbReference type="PROSITE" id="PS00092">
    <property type="entry name" value="N6_MTASE"/>
    <property type="match status" value="1"/>
</dbReference>
<reference evidence="6 7" key="1">
    <citation type="submission" date="2014-02" db="EMBL/GenBank/DDBJ databases">
        <title>Comparative genomics of Haemophilus parasuis isolated from pig lungs.</title>
        <authorList>
            <person name="Kittichotirat W."/>
            <person name="Bumgarner R.E."/>
            <person name="Lawrence P."/>
        </authorList>
    </citation>
    <scope>NUCLEOTIDE SEQUENCE [LARGE SCALE GENOMIC DNA]</scope>
    <source>
        <strain evidence="6 7">HPS9</strain>
    </source>
</reference>
<evidence type="ECO:0000256" key="4">
    <source>
        <dbReference type="SAM" id="Coils"/>
    </source>
</evidence>
<dbReference type="Gene3D" id="3.40.50.150">
    <property type="entry name" value="Vaccinia Virus protein VP39"/>
    <property type="match status" value="1"/>
</dbReference>
<organism evidence="6 7">
    <name type="scientific">Glaesserella parasuis HPS9</name>
    <dbReference type="NCBI Taxonomy" id="1450513"/>
    <lineage>
        <taxon>Bacteria</taxon>
        <taxon>Pseudomonadati</taxon>
        <taxon>Pseudomonadota</taxon>
        <taxon>Gammaproteobacteria</taxon>
        <taxon>Pasteurellales</taxon>
        <taxon>Pasteurellaceae</taxon>
        <taxon>Glaesserella</taxon>
    </lineage>
</organism>
<comment type="similarity">
    <text evidence="1">Belongs to the N(4)/N(6)-methyltransferase family.</text>
</comment>
<dbReference type="InterPro" id="IPR002941">
    <property type="entry name" value="DNA_methylase_N4/N6"/>
</dbReference>
<dbReference type="RefSeq" id="WP_035491903.1">
    <property type="nucleotide sequence ID" value="NZ_JDSN01000104.1"/>
</dbReference>
<evidence type="ECO:0000259" key="5">
    <source>
        <dbReference type="Pfam" id="PF01555"/>
    </source>
</evidence>